<sequence>MSVGATQANRAIAVTTPLGDDVLLFHSMSVSEQLARLFQFDLDLLSADPEIKLADILGQNVTIRYQRPDGEDRFFNGIVSQFSQSGMHGNLFVYRATLRPWFWFLTRTADCRIFQNKIVPDIIKEVFRDQGFSDFEDTLSGTYREWENCVQYRETDFNFISRLMEQEGIYYYFKHEDAKHTLVLSDSISAHEAVSGYEEVPYYPPEESERRERDHISDWSLNQLIQPGVYALNDYDFKKPKANLEVKSSIPREHEQAEFEIYDYPGEYSESSDGETYVRARIEELQAQYEEVQGQGNVAGLMTGCLFKLTNYPREDQNREYLITSASYSLGPQEYESDFSASGTIFSCGITAIDKQQVYRAPRITPKPVVQGPQTAIVVGKAGEEIWTDKYGRVKVQFHWDRYGEDDENSSCWVRVSHPWAGKNWGAVAIPRMGQEVIVSFKEGDPDQPIITGRVYNEDNMPPYELPANATQSGVKTRSSKEGTPDNFNEMRFEDKKGSEEVYIHAEKDQNNVVENDETTAVGNDRSETVGNDEKISIGNDRTEDVGNDETISIGNNRTETVGTDETITIGSNRTEDVGADETITIGSNRSVTIGSSKTETISINKAETIGVAKELTIGGAYQVTVGAAMNETVGGLKAEEIGALKSVNVGANSSENIGGNKSVDAGGNISESAAKNVSLSAGDDVSVSSGKKMIMAAGDDFALQGKKKGVIDIADELTIKCGKAVIVMKKNGDITVNGKKITIKGSGDVIIKGSKILQN</sequence>
<dbReference type="InterPro" id="IPR017847">
    <property type="entry name" value="T6SS_RhsGE_Vgr_subset"/>
</dbReference>
<dbReference type="Gene3D" id="4.10.220.110">
    <property type="match status" value="1"/>
</dbReference>
<dbReference type="EMBL" id="UOFI01000113">
    <property type="protein sequence ID" value="VAW67898.1"/>
    <property type="molecule type" value="Genomic_DNA"/>
</dbReference>
<accession>A0A3B0XHX0</accession>
<gene>
    <name evidence="7" type="ORF">MNBD_GAMMA09-2112</name>
</gene>
<dbReference type="FunFam" id="3.55.50.10:FF:000001">
    <property type="entry name" value="Actin cross-linking toxin VgrG1"/>
    <property type="match status" value="1"/>
</dbReference>
<protein>
    <submittedName>
        <fullName evidence="7">VgrG protein</fullName>
    </submittedName>
</protein>
<dbReference type="InterPro" id="IPR006533">
    <property type="entry name" value="T6SS_Vgr_RhsGE"/>
</dbReference>
<comment type="subcellular location">
    <subcellularLocation>
        <location evidence="1">Secreted</location>
    </subcellularLocation>
</comment>
<evidence type="ECO:0000256" key="1">
    <source>
        <dbReference type="ARBA" id="ARBA00004613"/>
    </source>
</evidence>
<dbReference type="Pfam" id="PF22178">
    <property type="entry name" value="Gp5_trimer_C"/>
    <property type="match status" value="1"/>
</dbReference>
<dbReference type="PANTHER" id="PTHR32305:SF15">
    <property type="entry name" value="PROTEIN RHSA-RELATED"/>
    <property type="match status" value="1"/>
</dbReference>
<evidence type="ECO:0000259" key="5">
    <source>
        <dbReference type="Pfam" id="PF04717"/>
    </source>
</evidence>
<dbReference type="InterPro" id="IPR037026">
    <property type="entry name" value="Vgr_OB-fold_dom_sf"/>
</dbReference>
<dbReference type="GO" id="GO:0005576">
    <property type="term" value="C:extracellular region"/>
    <property type="evidence" value="ECO:0007669"/>
    <property type="project" value="UniProtKB-SubCell"/>
</dbReference>
<keyword evidence="3" id="KW-0964">Secreted</keyword>
<organism evidence="7">
    <name type="scientific">hydrothermal vent metagenome</name>
    <dbReference type="NCBI Taxonomy" id="652676"/>
    <lineage>
        <taxon>unclassified sequences</taxon>
        <taxon>metagenomes</taxon>
        <taxon>ecological metagenomes</taxon>
    </lineage>
</organism>
<dbReference type="InterPro" id="IPR050708">
    <property type="entry name" value="T6SS_VgrG/RHS"/>
</dbReference>
<evidence type="ECO:0000256" key="2">
    <source>
        <dbReference type="ARBA" id="ARBA00005558"/>
    </source>
</evidence>
<dbReference type="Pfam" id="PF05954">
    <property type="entry name" value="Phage_GPD"/>
    <property type="match status" value="1"/>
</dbReference>
<feature type="compositionally biased region" description="Basic and acidic residues" evidence="4">
    <location>
        <begin position="479"/>
        <end position="488"/>
    </location>
</feature>
<dbReference type="SUPFAM" id="SSF69349">
    <property type="entry name" value="Phage fibre proteins"/>
    <property type="match status" value="2"/>
</dbReference>
<feature type="domain" description="Gp5/Type VI secretion system Vgr protein OB-fold" evidence="5">
    <location>
        <begin position="389"/>
        <end position="456"/>
    </location>
</feature>
<dbReference type="NCBIfam" id="TIGR01646">
    <property type="entry name" value="vgr_GE"/>
    <property type="match status" value="1"/>
</dbReference>
<dbReference type="PANTHER" id="PTHR32305">
    <property type="match status" value="1"/>
</dbReference>
<evidence type="ECO:0000256" key="3">
    <source>
        <dbReference type="ARBA" id="ARBA00022525"/>
    </source>
</evidence>
<dbReference type="InterPro" id="IPR006531">
    <property type="entry name" value="Gp5/Vgr_OB"/>
</dbReference>
<evidence type="ECO:0000256" key="4">
    <source>
        <dbReference type="SAM" id="MobiDB-lite"/>
    </source>
</evidence>
<dbReference type="Gene3D" id="2.30.110.50">
    <property type="match status" value="1"/>
</dbReference>
<feature type="region of interest" description="Disordered" evidence="4">
    <location>
        <begin position="523"/>
        <end position="546"/>
    </location>
</feature>
<feature type="domain" description="Gp5/Type VI secretion system Vgr C-terminal trimerisation" evidence="6">
    <location>
        <begin position="473"/>
        <end position="586"/>
    </location>
</feature>
<reference evidence="7" key="1">
    <citation type="submission" date="2018-06" db="EMBL/GenBank/DDBJ databases">
        <authorList>
            <person name="Zhirakovskaya E."/>
        </authorList>
    </citation>
    <scope>NUCLEOTIDE SEQUENCE</scope>
</reference>
<feature type="compositionally biased region" description="Basic and acidic residues" evidence="4">
    <location>
        <begin position="525"/>
        <end position="545"/>
    </location>
</feature>
<evidence type="ECO:0000313" key="7">
    <source>
        <dbReference type="EMBL" id="VAW67898.1"/>
    </source>
</evidence>
<proteinExistence type="inferred from homology"/>
<evidence type="ECO:0000259" key="6">
    <source>
        <dbReference type="Pfam" id="PF22178"/>
    </source>
</evidence>
<dbReference type="Gene3D" id="3.55.50.10">
    <property type="entry name" value="Baseplate protein-like domains"/>
    <property type="match status" value="1"/>
</dbReference>
<name>A0A3B0XHX0_9ZZZZ</name>
<dbReference type="Pfam" id="PF04717">
    <property type="entry name" value="Phage_base_V"/>
    <property type="match status" value="1"/>
</dbReference>
<dbReference type="SUPFAM" id="SSF69255">
    <property type="entry name" value="gp5 N-terminal domain-like"/>
    <property type="match status" value="1"/>
</dbReference>
<dbReference type="Gene3D" id="2.40.50.230">
    <property type="entry name" value="Gp5 N-terminal domain"/>
    <property type="match status" value="1"/>
</dbReference>
<dbReference type="AlphaFoldDB" id="A0A3B0XHX0"/>
<dbReference type="InterPro" id="IPR054030">
    <property type="entry name" value="Gp5_Vgr_C"/>
</dbReference>
<comment type="similarity">
    <text evidence="2">Belongs to the VgrG protein family.</text>
</comment>
<feature type="region of interest" description="Disordered" evidence="4">
    <location>
        <begin position="468"/>
        <end position="488"/>
    </location>
</feature>
<dbReference type="SUPFAM" id="SSF69279">
    <property type="entry name" value="Phage tail proteins"/>
    <property type="match status" value="2"/>
</dbReference>
<dbReference type="NCBIfam" id="TIGR03361">
    <property type="entry name" value="VI_Rhs_Vgr"/>
    <property type="match status" value="1"/>
</dbReference>